<evidence type="ECO:0000313" key="2">
    <source>
        <dbReference type="EMBL" id="SKA96627.1"/>
    </source>
</evidence>
<evidence type="ECO:0000313" key="3">
    <source>
        <dbReference type="Proteomes" id="UP000190774"/>
    </source>
</evidence>
<name>A0A1T4Y498_9BACT</name>
<dbReference type="EMBL" id="FUYE01000007">
    <property type="protein sequence ID" value="SKA96627.1"/>
    <property type="molecule type" value="Genomic_DNA"/>
</dbReference>
<protein>
    <submittedName>
        <fullName evidence="2">Uncharacterized protein</fullName>
    </submittedName>
</protein>
<dbReference type="AlphaFoldDB" id="A0A1T4Y498"/>
<proteinExistence type="predicted"/>
<gene>
    <name evidence="2" type="ORF">SAMN02745166_02439</name>
</gene>
<dbReference type="Proteomes" id="UP000190774">
    <property type="component" value="Unassembled WGS sequence"/>
</dbReference>
<dbReference type="STRING" id="48467.SAMN02745166_02439"/>
<evidence type="ECO:0000256" key="1">
    <source>
        <dbReference type="SAM" id="Phobius"/>
    </source>
</evidence>
<sequence length="171" mass="19526">MFWNGWLVMVAQTEPSRSRPDATLISHLSLQPAMNRFDDYPYGPVLSALNTLLGRAFLVIAASGVGFMLGIVTAFRSFKPVWLALDEMILLGIFSIFYGIGLWVFPLIFLFALGFVLREWRLRYALLCTVLMWVNMHRTIRWTEFDGPMAQTKKVIQEVLPVTSPQETAHK</sequence>
<accession>A0A1T4Y498</accession>
<feature type="transmembrane region" description="Helical" evidence="1">
    <location>
        <begin position="56"/>
        <end position="76"/>
    </location>
</feature>
<organism evidence="2 3">
    <name type="scientific">Prosthecobacter debontii</name>
    <dbReference type="NCBI Taxonomy" id="48467"/>
    <lineage>
        <taxon>Bacteria</taxon>
        <taxon>Pseudomonadati</taxon>
        <taxon>Verrucomicrobiota</taxon>
        <taxon>Verrucomicrobiia</taxon>
        <taxon>Verrucomicrobiales</taxon>
        <taxon>Verrucomicrobiaceae</taxon>
        <taxon>Prosthecobacter</taxon>
    </lineage>
</organism>
<keyword evidence="1" id="KW-1133">Transmembrane helix</keyword>
<keyword evidence="1" id="KW-0472">Membrane</keyword>
<reference evidence="3" key="1">
    <citation type="submission" date="2017-02" db="EMBL/GenBank/DDBJ databases">
        <authorList>
            <person name="Varghese N."/>
            <person name="Submissions S."/>
        </authorList>
    </citation>
    <scope>NUCLEOTIDE SEQUENCE [LARGE SCALE GENOMIC DNA]</scope>
    <source>
        <strain evidence="3">ATCC 700200</strain>
    </source>
</reference>
<keyword evidence="3" id="KW-1185">Reference proteome</keyword>
<keyword evidence="1" id="KW-0812">Transmembrane</keyword>
<feature type="transmembrane region" description="Helical" evidence="1">
    <location>
        <begin position="88"/>
        <end position="116"/>
    </location>
</feature>